<protein>
    <submittedName>
        <fullName evidence="2">Uncharacterized protein</fullName>
    </submittedName>
</protein>
<feature type="compositionally biased region" description="Polar residues" evidence="1">
    <location>
        <begin position="15"/>
        <end position="54"/>
    </location>
</feature>
<dbReference type="OrthoDB" id="7288680at2759"/>
<proteinExistence type="predicted"/>
<sequence length="231" mass="25663">MPFPLIDFASKRRGQSQSTGNGMIQTNTPLPHSRNTANANNSSPRGATSSTYEHSFCSSNRTLTTRPVATKRNGSHTINCIKTNTNKRALKPAIINKNTEIQAFCDPCSDITVIQQSCVPAYSVIHPSTDGELQVVDHKIKPVGCISLSSNVDKISLFMPKVGICTQLPYLLILGFEWQQQVQCIYEPSGSLCITTPSAYHLNAYRPPDPVLVPLLLTNFLYRLWEMLFYQ</sequence>
<dbReference type="Proteomes" id="UP000499080">
    <property type="component" value="Unassembled WGS sequence"/>
</dbReference>
<dbReference type="EMBL" id="BGPR01003350">
    <property type="protein sequence ID" value="GBM86956.1"/>
    <property type="molecule type" value="Genomic_DNA"/>
</dbReference>
<comment type="caution">
    <text evidence="2">The sequence shown here is derived from an EMBL/GenBank/DDBJ whole genome shotgun (WGS) entry which is preliminary data.</text>
</comment>
<evidence type="ECO:0000313" key="3">
    <source>
        <dbReference type="Proteomes" id="UP000499080"/>
    </source>
</evidence>
<dbReference type="AlphaFoldDB" id="A0A4Y2JCL5"/>
<gene>
    <name evidence="2" type="ORF">AVEN_134386_1</name>
</gene>
<feature type="region of interest" description="Disordered" evidence="1">
    <location>
        <begin position="1"/>
        <end position="54"/>
    </location>
</feature>
<evidence type="ECO:0000313" key="2">
    <source>
        <dbReference type="EMBL" id="GBM86956.1"/>
    </source>
</evidence>
<organism evidence="2 3">
    <name type="scientific">Araneus ventricosus</name>
    <name type="common">Orbweaver spider</name>
    <name type="synonym">Epeira ventricosa</name>
    <dbReference type="NCBI Taxonomy" id="182803"/>
    <lineage>
        <taxon>Eukaryota</taxon>
        <taxon>Metazoa</taxon>
        <taxon>Ecdysozoa</taxon>
        <taxon>Arthropoda</taxon>
        <taxon>Chelicerata</taxon>
        <taxon>Arachnida</taxon>
        <taxon>Araneae</taxon>
        <taxon>Araneomorphae</taxon>
        <taxon>Entelegynae</taxon>
        <taxon>Araneoidea</taxon>
        <taxon>Araneidae</taxon>
        <taxon>Araneus</taxon>
    </lineage>
</organism>
<name>A0A4Y2JCL5_ARAVE</name>
<accession>A0A4Y2JCL5</accession>
<keyword evidence="3" id="KW-1185">Reference proteome</keyword>
<reference evidence="2 3" key="1">
    <citation type="journal article" date="2019" name="Sci. Rep.">
        <title>Orb-weaving spider Araneus ventricosus genome elucidates the spidroin gene catalogue.</title>
        <authorList>
            <person name="Kono N."/>
            <person name="Nakamura H."/>
            <person name="Ohtoshi R."/>
            <person name="Moran D.A.P."/>
            <person name="Shinohara A."/>
            <person name="Yoshida Y."/>
            <person name="Fujiwara M."/>
            <person name="Mori M."/>
            <person name="Tomita M."/>
            <person name="Arakawa K."/>
        </authorList>
    </citation>
    <scope>NUCLEOTIDE SEQUENCE [LARGE SCALE GENOMIC DNA]</scope>
</reference>
<evidence type="ECO:0000256" key="1">
    <source>
        <dbReference type="SAM" id="MobiDB-lite"/>
    </source>
</evidence>